<dbReference type="AlphaFoldDB" id="A0A0E0BR61"/>
<protein>
    <submittedName>
        <fullName evidence="2">Uncharacterized protein</fullName>
    </submittedName>
</protein>
<reference evidence="2" key="1">
    <citation type="submission" date="2015-04" db="UniProtKB">
        <authorList>
            <consortium name="EnsemblPlants"/>
        </authorList>
    </citation>
    <scope>IDENTIFICATION</scope>
</reference>
<feature type="region of interest" description="Disordered" evidence="1">
    <location>
        <begin position="79"/>
        <end position="106"/>
    </location>
</feature>
<feature type="compositionally biased region" description="Basic and acidic residues" evidence="1">
    <location>
        <begin position="82"/>
        <end position="95"/>
    </location>
</feature>
<feature type="region of interest" description="Disordered" evidence="1">
    <location>
        <begin position="1"/>
        <end position="20"/>
    </location>
</feature>
<keyword evidence="3" id="KW-1185">Reference proteome</keyword>
<evidence type="ECO:0000313" key="2">
    <source>
        <dbReference type="EnsemblPlants" id="OGLUM12G09390.1"/>
    </source>
</evidence>
<name>A0A0E0BR61_9ORYZ</name>
<dbReference type="Proteomes" id="UP000026961">
    <property type="component" value="Chromosome 12"/>
</dbReference>
<dbReference type="Gramene" id="OGLUM12G09390.1">
    <property type="protein sequence ID" value="OGLUM12G09390.1"/>
    <property type="gene ID" value="OGLUM12G09390"/>
</dbReference>
<organism evidence="2">
    <name type="scientific">Oryza glumipatula</name>
    <dbReference type="NCBI Taxonomy" id="40148"/>
    <lineage>
        <taxon>Eukaryota</taxon>
        <taxon>Viridiplantae</taxon>
        <taxon>Streptophyta</taxon>
        <taxon>Embryophyta</taxon>
        <taxon>Tracheophyta</taxon>
        <taxon>Spermatophyta</taxon>
        <taxon>Magnoliopsida</taxon>
        <taxon>Liliopsida</taxon>
        <taxon>Poales</taxon>
        <taxon>Poaceae</taxon>
        <taxon>BOP clade</taxon>
        <taxon>Oryzoideae</taxon>
        <taxon>Oryzeae</taxon>
        <taxon>Oryzinae</taxon>
        <taxon>Oryza</taxon>
    </lineage>
</organism>
<sequence>MRRMRPRHGDGPRDRHRRCSSSVGLRALPEALTGGYGPAYRSALPRRGRRLLRAALLGQPLRLLPRRRRRTRLQEYNGYGEECSRQDGEEVRRGGSQDGVPQRPGLHTTAPRWLPLLLEPLRLSTSDTGLAPTDHCSAEPPPRSHVLPIRACHAGPSLSPPTPSLSNVPPNILRDAWELVIWGLLQGGVIFTQVLNRSRFPVYSHSHAIATVLCESNVASNFDWNHGWLGWRVADFKAVQ</sequence>
<evidence type="ECO:0000313" key="3">
    <source>
        <dbReference type="Proteomes" id="UP000026961"/>
    </source>
</evidence>
<dbReference type="EnsemblPlants" id="OGLUM12G09390.1">
    <property type="protein sequence ID" value="OGLUM12G09390.1"/>
    <property type="gene ID" value="OGLUM12G09390"/>
</dbReference>
<proteinExistence type="predicted"/>
<dbReference type="HOGENOM" id="CLU_1157952_0_0_1"/>
<accession>A0A0E0BR61</accession>
<reference evidence="2" key="2">
    <citation type="submission" date="2018-05" db="EMBL/GenBank/DDBJ databases">
        <title>OgluRS3 (Oryza glumaepatula Reference Sequence Version 3).</title>
        <authorList>
            <person name="Zhang J."/>
            <person name="Kudrna D."/>
            <person name="Lee S."/>
            <person name="Talag J."/>
            <person name="Welchert J."/>
            <person name="Wing R.A."/>
        </authorList>
    </citation>
    <scope>NUCLEOTIDE SEQUENCE [LARGE SCALE GENOMIC DNA]</scope>
</reference>
<evidence type="ECO:0000256" key="1">
    <source>
        <dbReference type="SAM" id="MobiDB-lite"/>
    </source>
</evidence>